<evidence type="ECO:0000313" key="1">
    <source>
        <dbReference type="EMBL" id="RKR30168.1"/>
    </source>
</evidence>
<evidence type="ECO:0000313" key="2">
    <source>
        <dbReference type="Proteomes" id="UP000276055"/>
    </source>
</evidence>
<name>A0A495FLN6_9MICC</name>
<sequence length="264" mass="27742">MPSSLEVPVEAAEQAIFARKKLLLDAAAGSRLPGRFETFGIGGLRASMATSDHYEFLNTIEGVTEQSAEALSDVVERFPAPCRITVVATAPTQKLSGWLRGQGYEPAPARPLAILPLSHAYSRAEMGATPWRIGQVFGQEETTRFLEVLERGYAASDQLGALIRTEAALPAILRFTASRNGIPFAAGAMSLHATCAVLGGASTLPAARRTGAQSALLACRLSHAVQLGAALATATAAPGSPSLSNLNRLGFTIVERTAWRLSTG</sequence>
<accession>A0A495FLN6</accession>
<evidence type="ECO:0008006" key="3">
    <source>
        <dbReference type="Google" id="ProtNLM"/>
    </source>
</evidence>
<dbReference type="SUPFAM" id="SSF55729">
    <property type="entry name" value="Acyl-CoA N-acyltransferases (Nat)"/>
    <property type="match status" value="1"/>
</dbReference>
<dbReference type="Proteomes" id="UP000276055">
    <property type="component" value="Unassembled WGS sequence"/>
</dbReference>
<reference evidence="1 2" key="1">
    <citation type="submission" date="2018-10" db="EMBL/GenBank/DDBJ databases">
        <title>Genomic Encyclopedia of Type Strains, Phase IV (KMG-IV): sequencing the most valuable type-strain genomes for metagenomic binning, comparative biology and taxonomic classification.</title>
        <authorList>
            <person name="Goeker M."/>
        </authorList>
    </citation>
    <scope>NUCLEOTIDE SEQUENCE [LARGE SCALE GENOMIC DNA]</scope>
    <source>
        <strain evidence="1 2">DSM 25586</strain>
    </source>
</reference>
<gene>
    <name evidence="1" type="ORF">C8D78_0488</name>
</gene>
<protein>
    <recommendedName>
        <fullName evidence="3">N-acetyltransferase domain-containing protein</fullName>
    </recommendedName>
</protein>
<dbReference type="AlphaFoldDB" id="A0A495FLN6"/>
<comment type="caution">
    <text evidence="1">The sequence shown here is derived from an EMBL/GenBank/DDBJ whole genome shotgun (WGS) entry which is preliminary data.</text>
</comment>
<dbReference type="Gene3D" id="3.40.630.30">
    <property type="match status" value="1"/>
</dbReference>
<dbReference type="InterPro" id="IPR016181">
    <property type="entry name" value="Acyl_CoA_acyltransferase"/>
</dbReference>
<dbReference type="EMBL" id="RBIR01000001">
    <property type="protein sequence ID" value="RKR30168.1"/>
    <property type="molecule type" value="Genomic_DNA"/>
</dbReference>
<proteinExistence type="predicted"/>
<organism evidence="1 2">
    <name type="scientific">Arthrobacter oryzae</name>
    <dbReference type="NCBI Taxonomy" id="409290"/>
    <lineage>
        <taxon>Bacteria</taxon>
        <taxon>Bacillati</taxon>
        <taxon>Actinomycetota</taxon>
        <taxon>Actinomycetes</taxon>
        <taxon>Micrococcales</taxon>
        <taxon>Micrococcaceae</taxon>
        <taxon>Arthrobacter</taxon>
    </lineage>
</organism>